<evidence type="ECO:0000313" key="2">
    <source>
        <dbReference type="Proteomes" id="UP001596620"/>
    </source>
</evidence>
<evidence type="ECO:0000313" key="1">
    <source>
        <dbReference type="EMBL" id="MFC7747555.1"/>
    </source>
</evidence>
<name>A0ABW2UWD7_9BACI</name>
<proteinExistence type="predicted"/>
<dbReference type="Proteomes" id="UP001596620">
    <property type="component" value="Unassembled WGS sequence"/>
</dbReference>
<sequence>MKCDACGREIKPNEFMAVLAKFPEKDHVGRTDAIIKKWVKTTDGAIYCKECFENKFGSD</sequence>
<gene>
    <name evidence="1" type="ORF">ACFQU8_09990</name>
</gene>
<accession>A0ABW2UWD7</accession>
<organism evidence="1 2">
    <name type="scientific">Lentibacillus kimchii</name>
    <dbReference type="NCBI Taxonomy" id="1542911"/>
    <lineage>
        <taxon>Bacteria</taxon>
        <taxon>Bacillati</taxon>
        <taxon>Bacillota</taxon>
        <taxon>Bacilli</taxon>
        <taxon>Bacillales</taxon>
        <taxon>Bacillaceae</taxon>
        <taxon>Lentibacillus</taxon>
    </lineage>
</organism>
<reference evidence="2" key="1">
    <citation type="journal article" date="2019" name="Int. J. Syst. Evol. Microbiol.">
        <title>The Global Catalogue of Microorganisms (GCM) 10K type strain sequencing project: providing services to taxonomists for standard genome sequencing and annotation.</title>
        <authorList>
            <consortium name="The Broad Institute Genomics Platform"/>
            <consortium name="The Broad Institute Genome Sequencing Center for Infectious Disease"/>
            <person name="Wu L."/>
            <person name="Ma J."/>
        </authorList>
    </citation>
    <scope>NUCLEOTIDE SEQUENCE [LARGE SCALE GENOMIC DNA]</scope>
    <source>
        <strain evidence="2">JCM 30234</strain>
    </source>
</reference>
<evidence type="ECO:0008006" key="3">
    <source>
        <dbReference type="Google" id="ProtNLM"/>
    </source>
</evidence>
<protein>
    <recommendedName>
        <fullName evidence="3">Fe3+ hydroxamate ABC transporter substrate-binding protein</fullName>
    </recommendedName>
</protein>
<dbReference type="EMBL" id="JBHTGR010000045">
    <property type="protein sequence ID" value="MFC7747555.1"/>
    <property type="molecule type" value="Genomic_DNA"/>
</dbReference>
<dbReference type="RefSeq" id="WP_382359437.1">
    <property type="nucleotide sequence ID" value="NZ_JBHTGR010000045.1"/>
</dbReference>
<comment type="caution">
    <text evidence="1">The sequence shown here is derived from an EMBL/GenBank/DDBJ whole genome shotgun (WGS) entry which is preliminary data.</text>
</comment>
<keyword evidence="2" id="KW-1185">Reference proteome</keyword>